<dbReference type="RefSeq" id="XP_006693666.1">
    <property type="nucleotide sequence ID" value="XM_006693603.1"/>
</dbReference>
<keyword evidence="1" id="KW-0812">Transmembrane</keyword>
<dbReference type="KEGG" id="cthr:CTHT_0032250"/>
<dbReference type="Proteomes" id="UP000008066">
    <property type="component" value="Unassembled WGS sequence"/>
</dbReference>
<evidence type="ECO:0000256" key="1">
    <source>
        <dbReference type="SAM" id="Phobius"/>
    </source>
</evidence>
<protein>
    <submittedName>
        <fullName evidence="2">Uncharacterized protein</fullName>
    </submittedName>
</protein>
<dbReference type="EMBL" id="GL988041">
    <property type="protein sequence ID" value="EGS21370.1"/>
    <property type="molecule type" value="Genomic_DNA"/>
</dbReference>
<dbReference type="STRING" id="759272.G0S551"/>
<sequence length="330" mass="37555">MESLGPGRFIKIHWTWMYDLLQEIYFDPGLKRIDALREYKGMDMMLMSILGSTHFPERSTKPEESFYAVDIQGLQEEKDLFSPNSSFVLWNEDFQRFISAAITEGIAHSGSAAWNYVVTSYNDTALNLVEIGNVWPNITSFRASMGHGPIEQMFVEKTVTWTNGKMDYAYELNLQAKADTGSIDPNLEFKSPQEYLDHLQTFTDFHFEVERFGYGTGIRGTSRILALTLVGVYLSIITIYFLHITFISPYLFRDPLPTIQAWEDITNLILLAWNSKPTADDLLGRSTIDVQSRKAWGAEIGIRADETTGRTLLATARDGGSVLEKNVKYY</sequence>
<name>G0S551_CHATD</name>
<proteinExistence type="predicted"/>
<keyword evidence="1" id="KW-0472">Membrane</keyword>
<dbReference type="AlphaFoldDB" id="G0S551"/>
<evidence type="ECO:0000313" key="3">
    <source>
        <dbReference type="Proteomes" id="UP000008066"/>
    </source>
</evidence>
<reference evidence="2 3" key="1">
    <citation type="journal article" date="2011" name="Cell">
        <title>Insight into structure and assembly of the nuclear pore complex by utilizing the genome of a eukaryotic thermophile.</title>
        <authorList>
            <person name="Amlacher S."/>
            <person name="Sarges P."/>
            <person name="Flemming D."/>
            <person name="van Noort V."/>
            <person name="Kunze R."/>
            <person name="Devos D.P."/>
            <person name="Arumugam M."/>
            <person name="Bork P."/>
            <person name="Hurt E."/>
        </authorList>
    </citation>
    <scope>NUCLEOTIDE SEQUENCE [LARGE SCALE GENOMIC DNA]</scope>
    <source>
        <strain evidence="3">DSM 1495 / CBS 144.50 / IMI 039719</strain>
    </source>
</reference>
<organism evidence="3">
    <name type="scientific">Chaetomium thermophilum (strain DSM 1495 / CBS 144.50 / IMI 039719)</name>
    <name type="common">Thermochaetoides thermophila</name>
    <dbReference type="NCBI Taxonomy" id="759272"/>
    <lineage>
        <taxon>Eukaryota</taxon>
        <taxon>Fungi</taxon>
        <taxon>Dikarya</taxon>
        <taxon>Ascomycota</taxon>
        <taxon>Pezizomycotina</taxon>
        <taxon>Sordariomycetes</taxon>
        <taxon>Sordariomycetidae</taxon>
        <taxon>Sordariales</taxon>
        <taxon>Chaetomiaceae</taxon>
        <taxon>Thermochaetoides</taxon>
    </lineage>
</organism>
<dbReference type="HOGENOM" id="CLU_841977_0_0_1"/>
<gene>
    <name evidence="2" type="ORF">CTHT_0032250</name>
</gene>
<dbReference type="GeneID" id="18257263"/>
<keyword evidence="1" id="KW-1133">Transmembrane helix</keyword>
<accession>G0S551</accession>
<keyword evidence="3" id="KW-1185">Reference proteome</keyword>
<feature type="transmembrane region" description="Helical" evidence="1">
    <location>
        <begin position="224"/>
        <end position="252"/>
    </location>
</feature>
<evidence type="ECO:0000313" key="2">
    <source>
        <dbReference type="EMBL" id="EGS21370.1"/>
    </source>
</evidence>